<organism evidence="3 4">
    <name type="scientific">Comamonas testosteroni TK102</name>
    <dbReference type="NCBI Taxonomy" id="1392005"/>
    <lineage>
        <taxon>Bacteria</taxon>
        <taxon>Pseudomonadati</taxon>
        <taxon>Pseudomonadota</taxon>
        <taxon>Betaproteobacteria</taxon>
        <taxon>Burkholderiales</taxon>
        <taxon>Comamonadaceae</taxon>
        <taxon>Comamonas</taxon>
    </lineage>
</organism>
<proteinExistence type="inferred from homology"/>
<sequence>MSMTERLSAPFVIEQFFKAPRELVYAAFTQGEHLSQWMRPPGMIMTQCDVDAREGGSFHYGMRAEAIPQAPVMWGKWSFRELKAPERIVVVVQFSDADGGVTRHPMAPQWPLYTLSTTTLIEEAGGTRLHLEWRALDASPVEEALFDSSHASMKMGWSGSMQLLAGYLAKVQAA</sequence>
<dbReference type="Proteomes" id="UP000028782">
    <property type="component" value="Chromosome"/>
</dbReference>
<evidence type="ECO:0000313" key="3">
    <source>
        <dbReference type="EMBL" id="AIJ48245.1"/>
    </source>
</evidence>
<evidence type="ECO:0000259" key="2">
    <source>
        <dbReference type="Pfam" id="PF08327"/>
    </source>
</evidence>
<dbReference type="InterPro" id="IPR013538">
    <property type="entry name" value="ASHA1/2-like_C"/>
</dbReference>
<accession>A0A076PWQ1</accession>
<dbReference type="Gene3D" id="3.30.530.20">
    <property type="match status" value="1"/>
</dbReference>
<feature type="domain" description="Activator of Hsp90 ATPase homologue 1/2-like C-terminal" evidence="2">
    <location>
        <begin position="18"/>
        <end position="168"/>
    </location>
</feature>
<dbReference type="EMBL" id="CP006704">
    <property type="protein sequence ID" value="AIJ48245.1"/>
    <property type="molecule type" value="Genomic_DNA"/>
</dbReference>
<dbReference type="CDD" id="cd07814">
    <property type="entry name" value="SRPBCC_CalC_Aha1-like"/>
    <property type="match status" value="1"/>
</dbReference>
<dbReference type="HOGENOM" id="CLU_108923_6_3_4"/>
<evidence type="ECO:0000313" key="4">
    <source>
        <dbReference type="Proteomes" id="UP000028782"/>
    </source>
</evidence>
<dbReference type="InterPro" id="IPR023393">
    <property type="entry name" value="START-like_dom_sf"/>
</dbReference>
<comment type="similarity">
    <text evidence="1">Belongs to the AHA1 family.</text>
</comment>
<gene>
    <name evidence="3" type="ORF">O987_20760</name>
</gene>
<dbReference type="Pfam" id="PF08327">
    <property type="entry name" value="AHSA1"/>
    <property type="match status" value="1"/>
</dbReference>
<dbReference type="AlphaFoldDB" id="A0A076PWQ1"/>
<name>A0A076PWQ1_COMTE</name>
<evidence type="ECO:0000256" key="1">
    <source>
        <dbReference type="ARBA" id="ARBA00006817"/>
    </source>
</evidence>
<reference evidence="3 4" key="1">
    <citation type="journal article" date="2014" name="Genome Announc.">
        <title>Complete Genome Sequence of Polychlorinated Biphenyl Degrader Comamonas testosteroni TK102 (NBRC 109938).</title>
        <authorList>
            <person name="Fukuda K."/>
            <person name="Hosoyama A."/>
            <person name="Tsuchikane K."/>
            <person name="Ohji S."/>
            <person name="Yamazoe A."/>
            <person name="Fujita N."/>
            <person name="Shintani M."/>
            <person name="Kimbara K."/>
        </authorList>
    </citation>
    <scope>NUCLEOTIDE SEQUENCE [LARGE SCALE GENOMIC DNA]</scope>
    <source>
        <strain evidence="3">TK102</strain>
    </source>
</reference>
<dbReference type="SUPFAM" id="SSF55961">
    <property type="entry name" value="Bet v1-like"/>
    <property type="match status" value="1"/>
</dbReference>
<protein>
    <submittedName>
        <fullName evidence="3">ATPase</fullName>
    </submittedName>
</protein>
<dbReference type="KEGG" id="ctes:O987_20760"/>